<dbReference type="AlphaFoldDB" id="A0A9W9DAW5"/>
<dbReference type="PANTHER" id="PTHR42085">
    <property type="entry name" value="F-BOX DOMAIN-CONTAINING PROTEIN"/>
    <property type="match status" value="1"/>
</dbReference>
<evidence type="ECO:0000313" key="1">
    <source>
        <dbReference type="EMBL" id="KAJ4409015.1"/>
    </source>
</evidence>
<proteinExistence type="predicted"/>
<dbReference type="EMBL" id="JAPEVA010000013">
    <property type="protein sequence ID" value="KAJ4409015.1"/>
    <property type="molecule type" value="Genomic_DNA"/>
</dbReference>
<dbReference type="Proteomes" id="UP001140510">
    <property type="component" value="Unassembled WGS sequence"/>
</dbReference>
<protein>
    <submittedName>
        <fullName evidence="1">Uncharacterized protein</fullName>
    </submittedName>
</protein>
<reference evidence="1" key="1">
    <citation type="submission" date="2022-10" db="EMBL/GenBank/DDBJ databases">
        <title>Tapping the CABI collections for fungal endophytes: first genome assemblies for Collariella, Neodidymelliopsis, Ascochyta clinopodiicola, Didymella pomorum, Didymosphaeria variabile, Neocosmospora piperis and Neocucurbitaria cava.</title>
        <authorList>
            <person name="Hill R."/>
        </authorList>
    </citation>
    <scope>NUCLEOTIDE SEQUENCE</scope>
    <source>
        <strain evidence="1">IMI 355091</strain>
    </source>
</reference>
<dbReference type="OrthoDB" id="5413827at2759"/>
<evidence type="ECO:0000313" key="2">
    <source>
        <dbReference type="Proteomes" id="UP001140510"/>
    </source>
</evidence>
<accession>A0A9W9DAW5</accession>
<comment type="caution">
    <text evidence="1">The sequence shown here is derived from an EMBL/GenBank/DDBJ whole genome shotgun (WGS) entry which is preliminary data.</text>
</comment>
<dbReference type="PANTHER" id="PTHR42085:SF1">
    <property type="entry name" value="F-BOX DOMAIN-CONTAINING PROTEIN"/>
    <property type="match status" value="1"/>
</dbReference>
<organism evidence="1 2">
    <name type="scientific">Didymella pomorum</name>
    <dbReference type="NCBI Taxonomy" id="749634"/>
    <lineage>
        <taxon>Eukaryota</taxon>
        <taxon>Fungi</taxon>
        <taxon>Dikarya</taxon>
        <taxon>Ascomycota</taxon>
        <taxon>Pezizomycotina</taxon>
        <taxon>Dothideomycetes</taxon>
        <taxon>Pleosporomycetidae</taxon>
        <taxon>Pleosporales</taxon>
        <taxon>Pleosporineae</taxon>
        <taxon>Didymellaceae</taxon>
        <taxon>Didymella</taxon>
    </lineage>
</organism>
<gene>
    <name evidence="1" type="ORF">N0V91_002829</name>
</gene>
<dbReference type="InterPro" id="IPR038883">
    <property type="entry name" value="AN11006-like"/>
</dbReference>
<name>A0A9W9DAW5_9PLEO</name>
<keyword evidence="2" id="KW-1185">Reference proteome</keyword>
<sequence>MATTADSRSAATSVDRDSTSVSQTISPFLRLPAEIRNMVYAYVLGGYTWSIKMTQNAAGNPQVRADNGIKNALALLKVNRQIHSEARLFPYLCNTFAGVHNGHLHDWVKSLAQAERTGIKAIKRYKRGYVVHSLKNHAFTISPVFWMDEPRIMDWGLDGLQRIEVEVALQKWGWDNDKNEMKRTIDEALVKLRKLVEVEHPGVKVEVFMRRGY</sequence>